<dbReference type="RefSeq" id="WP_070980396.1">
    <property type="nucleotide sequence ID" value="NZ_CP017707.1"/>
</dbReference>
<accession>A0A1D9LIP4</accession>
<dbReference type="InterPro" id="IPR050706">
    <property type="entry name" value="Cyclic-di-GMP_PDE-like"/>
</dbReference>
<dbReference type="STRING" id="1108595.BKX93_14745"/>
<dbReference type="PANTHER" id="PTHR33121">
    <property type="entry name" value="CYCLIC DI-GMP PHOSPHODIESTERASE PDEF"/>
    <property type="match status" value="1"/>
</dbReference>
<dbReference type="Pfam" id="PF00563">
    <property type="entry name" value="EAL"/>
    <property type="match status" value="1"/>
</dbReference>
<dbReference type="SUPFAM" id="SSF141868">
    <property type="entry name" value="EAL domain-like"/>
    <property type="match status" value="1"/>
</dbReference>
<dbReference type="AlphaFoldDB" id="A0A1D9LIP4"/>
<dbReference type="Gene3D" id="3.20.20.450">
    <property type="entry name" value="EAL domain"/>
    <property type="match status" value="1"/>
</dbReference>
<evidence type="ECO:0000313" key="2">
    <source>
        <dbReference type="EMBL" id="AOZ51132.1"/>
    </source>
</evidence>
<name>A0A1D9LIP4_9NEIS</name>
<reference evidence="2 3" key="1">
    <citation type="submission" date="2016-10" db="EMBL/GenBank/DDBJ databases">
        <title>Chromobacterium muskegensis sp. nov., an insecticidal bacterium isolated from Sphagnum bogs.</title>
        <authorList>
            <person name="Sparks M.E."/>
            <person name="Blackburn M.B."/>
            <person name="Gundersen-Rindal D.E."/>
            <person name="Mitchell A."/>
            <person name="Farrar R."/>
            <person name="Kuhar D."/>
        </authorList>
    </citation>
    <scope>NUCLEOTIDE SEQUENCE [LARGE SCALE GENOMIC DNA]</scope>
    <source>
        <strain evidence="2 3">21-1</strain>
    </source>
</reference>
<dbReference type="PROSITE" id="PS50883">
    <property type="entry name" value="EAL"/>
    <property type="match status" value="1"/>
</dbReference>
<gene>
    <name evidence="2" type="ORF">BKX93_14745</name>
</gene>
<dbReference type="SMART" id="SM00052">
    <property type="entry name" value="EAL"/>
    <property type="match status" value="1"/>
</dbReference>
<evidence type="ECO:0000259" key="1">
    <source>
        <dbReference type="PROSITE" id="PS50883"/>
    </source>
</evidence>
<dbReference type="GO" id="GO:0071111">
    <property type="term" value="F:cyclic-guanylate-specific phosphodiesterase activity"/>
    <property type="evidence" value="ECO:0007669"/>
    <property type="project" value="InterPro"/>
</dbReference>
<dbReference type="InterPro" id="IPR035919">
    <property type="entry name" value="EAL_sf"/>
</dbReference>
<dbReference type="Proteomes" id="UP000178776">
    <property type="component" value="Chromosome"/>
</dbReference>
<dbReference type="KEGG" id="cvc:BKX93_14745"/>
<dbReference type="PANTHER" id="PTHR33121:SF76">
    <property type="entry name" value="SIGNALING PROTEIN"/>
    <property type="match status" value="1"/>
</dbReference>
<dbReference type="CDD" id="cd01948">
    <property type="entry name" value="EAL"/>
    <property type="match status" value="1"/>
</dbReference>
<feature type="domain" description="EAL" evidence="1">
    <location>
        <begin position="14"/>
        <end position="259"/>
    </location>
</feature>
<evidence type="ECO:0000313" key="3">
    <source>
        <dbReference type="Proteomes" id="UP000178776"/>
    </source>
</evidence>
<dbReference type="InterPro" id="IPR001633">
    <property type="entry name" value="EAL_dom"/>
</dbReference>
<dbReference type="GeneID" id="68842464"/>
<organism evidence="2 3">
    <name type="scientific">Chromobacterium vaccinii</name>
    <dbReference type="NCBI Taxonomy" id="1108595"/>
    <lineage>
        <taxon>Bacteria</taxon>
        <taxon>Pseudomonadati</taxon>
        <taxon>Pseudomonadota</taxon>
        <taxon>Betaproteobacteria</taxon>
        <taxon>Neisseriales</taxon>
        <taxon>Chromobacteriaceae</taxon>
        <taxon>Chromobacterium</taxon>
    </lineage>
</organism>
<protein>
    <submittedName>
        <fullName evidence="2">EAL domain-containing protein</fullName>
    </submittedName>
</protein>
<sequence>MQPTLGAQAGSMLFRDASGRYCSSLAGYRLLSAFQPIFYKGGSLFGHEALLRVVDEGGEWLPPDRFLASLAPDMALEADRLARLIHVRNFAQSGQGGCLCLNLMPATVQQDQSGRTHLPLLSSMLQSVELDSGGVIFELPEFEVEHHGQPLLNGMRHAAEMGFGLAVDDFGALPSRRDRMGELSPDIIKIDRSLLLDHMAGQTQRLPALLEFGWQIGSRMLVEGIETAEQLEAMRALGVELYQGYHLGRPGELAVVRQL</sequence>
<proteinExistence type="predicted"/>
<dbReference type="EMBL" id="CP017707">
    <property type="protein sequence ID" value="AOZ51132.1"/>
    <property type="molecule type" value="Genomic_DNA"/>
</dbReference>